<keyword evidence="3" id="KW-1185">Reference proteome</keyword>
<dbReference type="RefSeq" id="WP_166197074.1">
    <property type="nucleotide sequence ID" value="NZ_JAAOIV010000008.1"/>
</dbReference>
<feature type="transmembrane region" description="Helical" evidence="1">
    <location>
        <begin position="66"/>
        <end position="86"/>
    </location>
</feature>
<feature type="transmembrane region" description="Helical" evidence="1">
    <location>
        <begin position="107"/>
        <end position="140"/>
    </location>
</feature>
<dbReference type="GO" id="GO:0005886">
    <property type="term" value="C:plasma membrane"/>
    <property type="evidence" value="ECO:0007669"/>
    <property type="project" value="UniProtKB-SubCell"/>
</dbReference>
<dbReference type="PANTHER" id="PTHR37305">
    <property type="entry name" value="INTEGRAL MEMBRANE PROTEIN-RELATED"/>
    <property type="match status" value="1"/>
</dbReference>
<reference evidence="2" key="1">
    <citation type="submission" date="2020-03" db="EMBL/GenBank/DDBJ databases">
        <title>Draft sequencing of Calidifontibacter sp. DB0510.</title>
        <authorList>
            <person name="Kim D.-U."/>
        </authorList>
    </citation>
    <scope>NUCLEOTIDE SEQUENCE</scope>
    <source>
        <strain evidence="2">DB0510</strain>
    </source>
</reference>
<keyword evidence="1" id="KW-0812">Transmembrane</keyword>
<feature type="transmembrane region" description="Helical" evidence="1">
    <location>
        <begin position="17"/>
        <end position="40"/>
    </location>
</feature>
<dbReference type="Proteomes" id="UP000744769">
    <property type="component" value="Unassembled WGS sequence"/>
</dbReference>
<dbReference type="EMBL" id="JAAOIV010000008">
    <property type="protein sequence ID" value="NHN56404.1"/>
    <property type="molecule type" value="Genomic_DNA"/>
</dbReference>
<dbReference type="GO" id="GO:0140359">
    <property type="term" value="F:ABC-type transporter activity"/>
    <property type="evidence" value="ECO:0007669"/>
    <property type="project" value="InterPro"/>
</dbReference>
<dbReference type="AlphaFoldDB" id="A0A967EAY9"/>
<evidence type="ECO:0000313" key="3">
    <source>
        <dbReference type="Proteomes" id="UP000744769"/>
    </source>
</evidence>
<proteinExistence type="predicted"/>
<evidence type="ECO:0000256" key="1">
    <source>
        <dbReference type="SAM" id="Phobius"/>
    </source>
</evidence>
<dbReference type="Pfam" id="PF12730">
    <property type="entry name" value="ABC2_membrane_4"/>
    <property type="match status" value="1"/>
</dbReference>
<sequence>MGTAIKAEVRKLLTTRLWWGMAIAVLAAGALLALLMASILNETPNPEQQAQGQPAMTPLQIATSTYTSGSAFGYVLLMVIGIMTIGSEYRHKTITGSLLAVPHRSRLIAAKVIALLAFGVLYGLIFLIGSVGAGATVLSIRGLEVFPEPGTLLRSLVLVLLVLGLWALIGLGLGVLITNQIAAILVGVGVAFIVEPLLGVLVSQVSWGESLAKYFPSRATNAVLQGYAQDGSTNQLSWWAGALVLIGYAAIMVAIGTFLTERRDVT</sequence>
<keyword evidence="1" id="KW-0472">Membrane</keyword>
<dbReference type="PANTHER" id="PTHR37305:SF1">
    <property type="entry name" value="MEMBRANE PROTEIN"/>
    <property type="match status" value="1"/>
</dbReference>
<comment type="caution">
    <text evidence="2">The sequence shown here is derived from an EMBL/GenBank/DDBJ whole genome shotgun (WGS) entry which is preliminary data.</text>
</comment>
<organism evidence="2 3">
    <name type="scientific">Metallococcus carri</name>
    <dbReference type="NCBI Taxonomy" id="1656884"/>
    <lineage>
        <taxon>Bacteria</taxon>
        <taxon>Bacillati</taxon>
        <taxon>Actinomycetota</taxon>
        <taxon>Actinomycetes</taxon>
        <taxon>Micrococcales</taxon>
        <taxon>Dermacoccaceae</taxon>
        <taxon>Metallococcus</taxon>
    </lineage>
</organism>
<evidence type="ECO:0000313" key="2">
    <source>
        <dbReference type="EMBL" id="NHN56404.1"/>
    </source>
</evidence>
<name>A0A967EAY9_9MICO</name>
<gene>
    <name evidence="2" type="ORF">G9U51_11510</name>
</gene>
<feature type="transmembrane region" description="Helical" evidence="1">
    <location>
        <begin position="236"/>
        <end position="259"/>
    </location>
</feature>
<feature type="transmembrane region" description="Helical" evidence="1">
    <location>
        <begin position="184"/>
        <end position="207"/>
    </location>
</feature>
<accession>A0A967EAY9</accession>
<protein>
    <submittedName>
        <fullName evidence="2">ABC transporter permease subunit</fullName>
    </submittedName>
</protein>
<keyword evidence="1" id="KW-1133">Transmembrane helix</keyword>
<feature type="transmembrane region" description="Helical" evidence="1">
    <location>
        <begin position="152"/>
        <end position="177"/>
    </location>
</feature>